<proteinExistence type="predicted"/>
<organism evidence="1 2">
    <name type="scientific">Brachionus plicatilis</name>
    <name type="common">Marine rotifer</name>
    <name type="synonym">Brachionus muelleri</name>
    <dbReference type="NCBI Taxonomy" id="10195"/>
    <lineage>
        <taxon>Eukaryota</taxon>
        <taxon>Metazoa</taxon>
        <taxon>Spiralia</taxon>
        <taxon>Gnathifera</taxon>
        <taxon>Rotifera</taxon>
        <taxon>Eurotatoria</taxon>
        <taxon>Monogononta</taxon>
        <taxon>Pseudotrocha</taxon>
        <taxon>Ploima</taxon>
        <taxon>Brachionidae</taxon>
        <taxon>Brachionus</taxon>
    </lineage>
</organism>
<name>A0A3M7P6K5_BRAPC</name>
<dbReference type="AlphaFoldDB" id="A0A3M7P6K5"/>
<dbReference type="Proteomes" id="UP000276133">
    <property type="component" value="Unassembled WGS sequence"/>
</dbReference>
<keyword evidence="2" id="KW-1185">Reference proteome</keyword>
<accession>A0A3M7P6K5</accession>
<comment type="caution">
    <text evidence="1">The sequence shown here is derived from an EMBL/GenBank/DDBJ whole genome shotgun (WGS) entry which is preliminary data.</text>
</comment>
<dbReference type="EMBL" id="REGN01012849">
    <property type="protein sequence ID" value="RMZ94726.1"/>
    <property type="molecule type" value="Genomic_DNA"/>
</dbReference>
<reference evidence="1 2" key="1">
    <citation type="journal article" date="2018" name="Sci. Rep.">
        <title>Genomic signatures of local adaptation to the degree of environmental predictability in rotifers.</title>
        <authorList>
            <person name="Franch-Gras L."/>
            <person name="Hahn C."/>
            <person name="Garcia-Roger E.M."/>
            <person name="Carmona M.J."/>
            <person name="Serra M."/>
            <person name="Gomez A."/>
        </authorList>
    </citation>
    <scope>NUCLEOTIDE SEQUENCE [LARGE SCALE GENOMIC DNA]</scope>
    <source>
        <strain evidence="1">HYR1</strain>
    </source>
</reference>
<sequence length="185" mass="21506">MKYLDQTMVINTLNALVDRCCDVNASEVSDEKLSEDVMTEIELMKKNELVNPITSPYQNPYSFKWSLLESYLEKLNDSFFYKHVQNVQALLSIYLNYGLWNEAMDIVKEMVANWSQKVDSTMAKGTVAMPFNLIDTLNKYCKTELKKDLDQSDLKKINADLHELINNYVYQVKLSSESYINLKNK</sequence>
<gene>
    <name evidence="1" type="ORF">BpHYR1_021472</name>
</gene>
<evidence type="ECO:0000313" key="2">
    <source>
        <dbReference type="Proteomes" id="UP000276133"/>
    </source>
</evidence>
<evidence type="ECO:0000313" key="1">
    <source>
        <dbReference type="EMBL" id="RMZ94726.1"/>
    </source>
</evidence>
<protein>
    <submittedName>
        <fullName evidence="1">Uncharacterized protein</fullName>
    </submittedName>
</protein>